<protein>
    <submittedName>
        <fullName evidence="2">Uncharacterized protein</fullName>
    </submittedName>
</protein>
<keyword evidence="1" id="KW-0472">Membrane</keyword>
<reference evidence="3" key="1">
    <citation type="journal article" date="2019" name="Int. J. Syst. Evol. Microbiol.">
        <title>The Global Catalogue of Microorganisms (GCM) 10K type strain sequencing project: providing services to taxonomists for standard genome sequencing and annotation.</title>
        <authorList>
            <consortium name="The Broad Institute Genomics Platform"/>
            <consortium name="The Broad Institute Genome Sequencing Center for Infectious Disease"/>
            <person name="Wu L."/>
            <person name="Ma J."/>
        </authorList>
    </citation>
    <scope>NUCLEOTIDE SEQUENCE [LARGE SCALE GENOMIC DNA]</scope>
    <source>
        <strain evidence="3">CGMCC 1.12295</strain>
    </source>
</reference>
<proteinExistence type="predicted"/>
<evidence type="ECO:0000313" key="3">
    <source>
        <dbReference type="Proteomes" id="UP001597301"/>
    </source>
</evidence>
<feature type="transmembrane region" description="Helical" evidence="1">
    <location>
        <begin position="45"/>
        <end position="62"/>
    </location>
</feature>
<dbReference type="EMBL" id="JBHUEO010000004">
    <property type="protein sequence ID" value="MFD1705585.1"/>
    <property type="molecule type" value="Genomic_DNA"/>
</dbReference>
<keyword evidence="1" id="KW-0812">Transmembrane</keyword>
<comment type="caution">
    <text evidence="2">The sequence shown here is derived from an EMBL/GenBank/DDBJ whole genome shotgun (WGS) entry which is preliminary data.</text>
</comment>
<keyword evidence="1" id="KW-1133">Transmembrane helix</keyword>
<dbReference type="RefSeq" id="WP_380772121.1">
    <property type="nucleotide sequence ID" value="NZ_JBHUEO010000004.1"/>
</dbReference>
<organism evidence="2 3">
    <name type="scientific">Siminovitchia sediminis</name>
    <dbReference type="NCBI Taxonomy" id="1274353"/>
    <lineage>
        <taxon>Bacteria</taxon>
        <taxon>Bacillati</taxon>
        <taxon>Bacillota</taxon>
        <taxon>Bacilli</taxon>
        <taxon>Bacillales</taxon>
        <taxon>Bacillaceae</taxon>
        <taxon>Siminovitchia</taxon>
    </lineage>
</organism>
<name>A0ABW4KC62_9BACI</name>
<evidence type="ECO:0000313" key="2">
    <source>
        <dbReference type="EMBL" id="MFD1705585.1"/>
    </source>
</evidence>
<gene>
    <name evidence="2" type="ORF">ACFSCZ_02330</name>
</gene>
<accession>A0ABW4KC62</accession>
<dbReference type="Proteomes" id="UP001597301">
    <property type="component" value="Unassembled WGS sequence"/>
</dbReference>
<sequence>MKRKFNQYTFRSWVRTFKDACRQLIIPFTIFQAIRTVLFPSTIDVLLLTIFIALALAYHYEII</sequence>
<keyword evidence="3" id="KW-1185">Reference proteome</keyword>
<evidence type="ECO:0000256" key="1">
    <source>
        <dbReference type="SAM" id="Phobius"/>
    </source>
</evidence>